<gene>
    <name evidence="2" type="ORF">M413DRAFT_14215</name>
</gene>
<dbReference type="OrthoDB" id="2654519at2759"/>
<sequence>MADNAPPKQRPWNPHRSPWTQREHDIMQKELAQYRTMNKAERKLLLGFTVLPALYEIHPNLDERDKAALKTKVKGWFSNNARNKEPRKKFLLLPNKLTLRKVIAAKEKEAIEKNVRTLSGAAPGSKEYFEKYQQGFKMVKDTLPAEKLARYQRATEEWEEKGYPEEVKRREADANLTHIVDDFQKVIFDRMGARGIFVTWHTAPDGRLGMVFHDNNPSLGAVKLQRFEDICPGFATKMLEHGLIYANYIMGATDGTIPAQVHLRKQKRNAIDKGLGRSKEGYPIFKEVAEGQKETLLERKHILRAFLNQHYVPQALATGGKRSTPFKAVAKDPNSWADAKYWAPNVSLCDPSDMTERDVTALLDLWRKRQESGPASDIFRWSYVLSSRRNDSALIPALYRNLSPSGDEAAGGAAGKKGKGQKKKGKNKKGTRAKPSKEEVRDTDEEAAGMEEFGDGEMNALDATVNGGRATALGGLALSTEPSEFGAPEWTSEAPITTDVGGLALSAEPTAFGAPDWTTEPAIPEVLEQDPAFSGNPAPNRTPNFTGSMHNGQYHGYQQQFYPQHQGGSPPFSGIPFYSPSTFIGAGHSLTFPDDMNVGSAGGFNFATPLPLSIAQMGHAGFHNGPIVNNYGPGFSGHGSAVNFSTASFPSLIPNDPGEVSGLHRGSFSGPSLLTGSNPALGNCSSLSLAATNGPAPTHTKPAVGTNAATASTKSTPANPELIANNRPITEPPALNVPFPVLSPDACGADAIPPTDPPALVQPPVGPGKNRPRPKPTPTVGPIVNHSDPDQNFIINRAGKRSLHRAEVEQIPKPKKTRYEDNIPQPTHSTRQRVPI</sequence>
<dbReference type="Proteomes" id="UP000053424">
    <property type="component" value="Unassembled WGS sequence"/>
</dbReference>
<dbReference type="HOGENOM" id="CLU_339813_0_0_1"/>
<feature type="compositionally biased region" description="Pro residues" evidence="1">
    <location>
        <begin position="754"/>
        <end position="766"/>
    </location>
</feature>
<feature type="region of interest" description="Disordered" evidence="1">
    <location>
        <begin position="405"/>
        <end position="446"/>
    </location>
</feature>
<proteinExistence type="predicted"/>
<evidence type="ECO:0000256" key="1">
    <source>
        <dbReference type="SAM" id="MobiDB-lite"/>
    </source>
</evidence>
<evidence type="ECO:0000313" key="2">
    <source>
        <dbReference type="EMBL" id="KIM35992.1"/>
    </source>
</evidence>
<feature type="compositionally biased region" description="Basic residues" evidence="1">
    <location>
        <begin position="416"/>
        <end position="434"/>
    </location>
</feature>
<reference evidence="2 3" key="1">
    <citation type="submission" date="2014-04" db="EMBL/GenBank/DDBJ databases">
        <authorList>
            <consortium name="DOE Joint Genome Institute"/>
            <person name="Kuo A."/>
            <person name="Gay G."/>
            <person name="Dore J."/>
            <person name="Kohler A."/>
            <person name="Nagy L.G."/>
            <person name="Floudas D."/>
            <person name="Copeland A."/>
            <person name="Barry K.W."/>
            <person name="Cichocki N."/>
            <person name="Veneault-Fourrey C."/>
            <person name="LaButti K."/>
            <person name="Lindquist E.A."/>
            <person name="Lipzen A."/>
            <person name="Lundell T."/>
            <person name="Morin E."/>
            <person name="Murat C."/>
            <person name="Sun H."/>
            <person name="Tunlid A."/>
            <person name="Henrissat B."/>
            <person name="Grigoriev I.V."/>
            <person name="Hibbett D.S."/>
            <person name="Martin F."/>
            <person name="Nordberg H.P."/>
            <person name="Cantor M.N."/>
            <person name="Hua S.X."/>
        </authorList>
    </citation>
    <scope>NUCLEOTIDE SEQUENCE [LARGE SCALE GENOMIC DNA]</scope>
    <source>
        <strain evidence="3">h7</strain>
    </source>
</reference>
<feature type="region of interest" description="Disordered" evidence="1">
    <location>
        <begin position="747"/>
        <end position="836"/>
    </location>
</feature>
<keyword evidence="3" id="KW-1185">Reference proteome</keyword>
<feature type="region of interest" description="Disordered" evidence="1">
    <location>
        <begin position="1"/>
        <end position="22"/>
    </location>
</feature>
<reference evidence="3" key="2">
    <citation type="submission" date="2015-01" db="EMBL/GenBank/DDBJ databases">
        <title>Evolutionary Origins and Diversification of the Mycorrhizal Mutualists.</title>
        <authorList>
            <consortium name="DOE Joint Genome Institute"/>
            <consortium name="Mycorrhizal Genomics Consortium"/>
            <person name="Kohler A."/>
            <person name="Kuo A."/>
            <person name="Nagy L.G."/>
            <person name="Floudas D."/>
            <person name="Copeland A."/>
            <person name="Barry K.W."/>
            <person name="Cichocki N."/>
            <person name="Veneault-Fourrey C."/>
            <person name="LaButti K."/>
            <person name="Lindquist E.A."/>
            <person name="Lipzen A."/>
            <person name="Lundell T."/>
            <person name="Morin E."/>
            <person name="Murat C."/>
            <person name="Riley R."/>
            <person name="Ohm R."/>
            <person name="Sun H."/>
            <person name="Tunlid A."/>
            <person name="Henrissat B."/>
            <person name="Grigoriev I.V."/>
            <person name="Hibbett D.S."/>
            <person name="Martin F."/>
        </authorList>
    </citation>
    <scope>NUCLEOTIDE SEQUENCE [LARGE SCALE GENOMIC DNA]</scope>
    <source>
        <strain evidence="3">h7</strain>
    </source>
</reference>
<organism evidence="2 3">
    <name type="scientific">Hebeloma cylindrosporum</name>
    <dbReference type="NCBI Taxonomy" id="76867"/>
    <lineage>
        <taxon>Eukaryota</taxon>
        <taxon>Fungi</taxon>
        <taxon>Dikarya</taxon>
        <taxon>Basidiomycota</taxon>
        <taxon>Agaricomycotina</taxon>
        <taxon>Agaricomycetes</taxon>
        <taxon>Agaricomycetidae</taxon>
        <taxon>Agaricales</taxon>
        <taxon>Agaricineae</taxon>
        <taxon>Hymenogastraceae</taxon>
        <taxon>Hebeloma</taxon>
    </lineage>
</organism>
<name>A0A0C2Y4K1_HEBCY</name>
<feature type="compositionally biased region" description="Polar residues" evidence="1">
    <location>
        <begin position="707"/>
        <end position="718"/>
    </location>
</feature>
<feature type="compositionally biased region" description="Basic and acidic residues" evidence="1">
    <location>
        <begin position="804"/>
        <end position="821"/>
    </location>
</feature>
<feature type="region of interest" description="Disordered" evidence="1">
    <location>
        <begin position="693"/>
        <end position="720"/>
    </location>
</feature>
<evidence type="ECO:0000313" key="3">
    <source>
        <dbReference type="Proteomes" id="UP000053424"/>
    </source>
</evidence>
<dbReference type="EMBL" id="KN831810">
    <property type="protein sequence ID" value="KIM35992.1"/>
    <property type="molecule type" value="Genomic_DNA"/>
</dbReference>
<dbReference type="AlphaFoldDB" id="A0A0C2Y4K1"/>
<accession>A0A0C2Y4K1</accession>
<protein>
    <submittedName>
        <fullName evidence="2">Uncharacterized protein</fullName>
    </submittedName>
</protein>